<keyword evidence="1" id="KW-0732">Signal</keyword>
<accession>A0A563E5F2</accession>
<dbReference type="RefSeq" id="WP_146315722.1">
    <property type="nucleotide sequence ID" value="NZ_VCQV01000005.1"/>
</dbReference>
<dbReference type="AlphaFoldDB" id="A0A563E5F2"/>
<organism evidence="2 3">
    <name type="scientific">Leekyejoonella antrihumi</name>
    <dbReference type="NCBI Taxonomy" id="1660198"/>
    <lineage>
        <taxon>Bacteria</taxon>
        <taxon>Bacillati</taxon>
        <taxon>Actinomycetota</taxon>
        <taxon>Actinomycetes</taxon>
        <taxon>Micrococcales</taxon>
        <taxon>Dermacoccaceae</taxon>
        <taxon>Leekyejoonella</taxon>
    </lineage>
</organism>
<evidence type="ECO:0000313" key="3">
    <source>
        <dbReference type="Proteomes" id="UP000320244"/>
    </source>
</evidence>
<comment type="caution">
    <text evidence="2">The sequence shown here is derived from an EMBL/GenBank/DDBJ whole genome shotgun (WGS) entry which is preliminary data.</text>
</comment>
<name>A0A563E5F2_9MICO</name>
<reference evidence="2 3" key="2">
    <citation type="submission" date="2019-08" db="EMBL/GenBank/DDBJ databases">
        <title>Jejuicoccus antrihumi gen. nov., sp. nov., a new member of the family Dermacoccaceae isolated from a cave.</title>
        <authorList>
            <person name="Schumann P."/>
            <person name="Kim I.S."/>
        </authorList>
    </citation>
    <scope>NUCLEOTIDE SEQUENCE [LARGE SCALE GENOMIC DNA]</scope>
    <source>
        <strain evidence="2 3">C5-26</strain>
    </source>
</reference>
<dbReference type="OrthoDB" id="88903at2"/>
<evidence type="ECO:0000313" key="2">
    <source>
        <dbReference type="EMBL" id="TWP37655.1"/>
    </source>
</evidence>
<dbReference type="InterPro" id="IPR036322">
    <property type="entry name" value="WD40_repeat_dom_sf"/>
</dbReference>
<evidence type="ECO:0000256" key="1">
    <source>
        <dbReference type="SAM" id="SignalP"/>
    </source>
</evidence>
<dbReference type="EMBL" id="VCQV01000005">
    <property type="protein sequence ID" value="TWP37655.1"/>
    <property type="molecule type" value="Genomic_DNA"/>
</dbReference>
<protein>
    <submittedName>
        <fullName evidence="2">Uncharacterized protein</fullName>
    </submittedName>
</protein>
<sequence>MRAQQIAVVIAAAVAAVTAGTTAAQASGLHTDVQRATTPAAVISGTGYGAAIRHVVSDHDDQGTLVLVKPQGGITTLGQVSDDADIEDVSNDAREVVTARSQTGQTRVTVWDTKTHTPHYFRIKGEYTALKFAGHRLIASSTTATTLRTTTGSVVRSYRAVTGDDGWWSPVISPTGAYFALSTSGGIDVVRVSDGSLVRKVAVPKGYATCDPMHGWDSSSFVMTCTANTGYAGDNQPFRAGYTSTAKSAALAPSSAGDVRNTSPVRVNQSFSGGCVAPAGYYTGSTWHQLPLSKTDGTGPSVVGGVGSSLYLLQSSCSSAKPGFVQRYDLKTKRFTNLAGTAKTGGGIITQAVMVDGR</sequence>
<dbReference type="Proteomes" id="UP000320244">
    <property type="component" value="Unassembled WGS sequence"/>
</dbReference>
<feature type="chain" id="PRO_5022000067" evidence="1">
    <location>
        <begin position="27"/>
        <end position="358"/>
    </location>
</feature>
<proteinExistence type="predicted"/>
<gene>
    <name evidence="2" type="ORF">FGL98_05455</name>
</gene>
<keyword evidence="3" id="KW-1185">Reference proteome</keyword>
<dbReference type="SUPFAM" id="SSF50978">
    <property type="entry name" value="WD40 repeat-like"/>
    <property type="match status" value="1"/>
</dbReference>
<reference evidence="2 3" key="1">
    <citation type="submission" date="2019-05" db="EMBL/GenBank/DDBJ databases">
        <authorList>
            <person name="Lee S.D."/>
        </authorList>
    </citation>
    <scope>NUCLEOTIDE SEQUENCE [LARGE SCALE GENOMIC DNA]</scope>
    <source>
        <strain evidence="2 3">C5-26</strain>
    </source>
</reference>
<feature type="signal peptide" evidence="1">
    <location>
        <begin position="1"/>
        <end position="26"/>
    </location>
</feature>